<keyword evidence="2" id="KW-0378">Hydrolase</keyword>
<dbReference type="GO" id="GO:0061522">
    <property type="term" value="F:1,4-dihydroxy-2-naphthoyl-CoA thioesterase activity"/>
    <property type="evidence" value="ECO:0007669"/>
    <property type="project" value="TreeGrafter"/>
</dbReference>
<dbReference type="InterPro" id="IPR003736">
    <property type="entry name" value="PAAI_dom"/>
</dbReference>
<reference evidence="4 5" key="1">
    <citation type="journal article" date="2007" name="Appl. Environ. Microbiol.">
        <title>Genome sequence of the cellulolytic gliding bacterium Cytophaga hutchinsonii.</title>
        <authorList>
            <person name="Xie G."/>
            <person name="Bruce D.C."/>
            <person name="Challacombe J.F."/>
            <person name="Chertkov O."/>
            <person name="Detter J.C."/>
            <person name="Gilna P."/>
            <person name="Han C.S."/>
            <person name="Lucas S."/>
            <person name="Misra M."/>
            <person name="Myers G.L."/>
            <person name="Richardson P."/>
            <person name="Tapia R."/>
            <person name="Thayer N."/>
            <person name="Thompson L.S."/>
            <person name="Brettin T.S."/>
            <person name="Henrissat B."/>
            <person name="Wilson D.B."/>
            <person name="McBride M.J."/>
        </authorList>
    </citation>
    <scope>NUCLEOTIDE SEQUENCE [LARGE SCALE GENOMIC DNA]</scope>
    <source>
        <strain evidence="5">ATCC 33406 / DSM 1761 / CIP 103989 / NBRC 15051 / NCIMB 9469 / D465</strain>
    </source>
</reference>
<dbReference type="InterPro" id="IPR006683">
    <property type="entry name" value="Thioestr_dom"/>
</dbReference>
<dbReference type="PANTHER" id="PTHR43240">
    <property type="entry name" value="1,4-DIHYDROXY-2-NAPHTHOYL-COA THIOESTERASE 1"/>
    <property type="match status" value="1"/>
</dbReference>
<dbReference type="PANTHER" id="PTHR43240:SF5">
    <property type="entry name" value="1,4-DIHYDROXY-2-NAPHTHOYL-COA THIOESTERASE 1"/>
    <property type="match status" value="1"/>
</dbReference>
<dbReference type="AlphaFoldDB" id="A0A6N4SRK6"/>
<dbReference type="CDD" id="cd03443">
    <property type="entry name" value="PaaI_thioesterase"/>
    <property type="match status" value="1"/>
</dbReference>
<feature type="domain" description="Thioesterase" evidence="3">
    <location>
        <begin position="54"/>
        <end position="132"/>
    </location>
</feature>
<evidence type="ECO:0000256" key="2">
    <source>
        <dbReference type="ARBA" id="ARBA00022801"/>
    </source>
</evidence>
<evidence type="ECO:0000313" key="5">
    <source>
        <dbReference type="Proteomes" id="UP000001822"/>
    </source>
</evidence>
<evidence type="ECO:0000313" key="4">
    <source>
        <dbReference type="EMBL" id="ABG59024.1"/>
    </source>
</evidence>
<evidence type="ECO:0000259" key="3">
    <source>
        <dbReference type="Pfam" id="PF03061"/>
    </source>
</evidence>
<dbReference type="Pfam" id="PF03061">
    <property type="entry name" value="4HBT"/>
    <property type="match status" value="1"/>
</dbReference>
<comment type="similarity">
    <text evidence="1">Belongs to the thioesterase PaaI family.</text>
</comment>
<accession>A0A6N4SRK6</accession>
<dbReference type="InterPro" id="IPR029069">
    <property type="entry name" value="HotDog_dom_sf"/>
</dbReference>
<dbReference type="EMBL" id="CP000383">
    <property type="protein sequence ID" value="ABG59024.1"/>
    <property type="molecule type" value="Genomic_DNA"/>
</dbReference>
<dbReference type="SUPFAM" id="SSF54637">
    <property type="entry name" value="Thioesterase/thiol ester dehydrase-isomerase"/>
    <property type="match status" value="1"/>
</dbReference>
<keyword evidence="5" id="KW-1185">Reference proteome</keyword>
<evidence type="ECO:0000256" key="1">
    <source>
        <dbReference type="ARBA" id="ARBA00008324"/>
    </source>
</evidence>
<dbReference type="Gene3D" id="3.10.129.10">
    <property type="entry name" value="Hotdog Thioesterase"/>
    <property type="match status" value="1"/>
</dbReference>
<sequence length="144" mass="15500">MLTSIMINTNITLEELNKMSVNTMGEHLGIVFTEVGTDYICGTMPVDNRTKQPMGLLHGGASGVLAETLGSIGSYLCVDIKTKACVGLNLSCNHIRAAKDGLVTGKAVLIHEGGKTHIWNIDITNDKQQLICSSRLTVMVLDKK</sequence>
<dbReference type="KEGG" id="chu:CHU_1757"/>
<proteinExistence type="inferred from homology"/>
<dbReference type="NCBIfam" id="TIGR00369">
    <property type="entry name" value="unchar_dom_1"/>
    <property type="match status" value="1"/>
</dbReference>
<dbReference type="Proteomes" id="UP000001822">
    <property type="component" value="Chromosome"/>
</dbReference>
<gene>
    <name evidence="4" type="ordered locus">CHU_1757</name>
</gene>
<dbReference type="GO" id="GO:0005829">
    <property type="term" value="C:cytosol"/>
    <property type="evidence" value="ECO:0007669"/>
    <property type="project" value="TreeGrafter"/>
</dbReference>
<organism evidence="4 5">
    <name type="scientific">Cytophaga hutchinsonii (strain ATCC 33406 / DSM 1761 / CIP 103989 / NBRC 15051 / NCIMB 9469 / D465)</name>
    <dbReference type="NCBI Taxonomy" id="269798"/>
    <lineage>
        <taxon>Bacteria</taxon>
        <taxon>Pseudomonadati</taxon>
        <taxon>Bacteroidota</taxon>
        <taxon>Cytophagia</taxon>
        <taxon>Cytophagales</taxon>
        <taxon>Cytophagaceae</taxon>
        <taxon>Cytophaga</taxon>
    </lineage>
</organism>
<protein>
    <recommendedName>
        <fullName evidence="3">Thioesterase domain-containing protein</fullName>
    </recommendedName>
</protein>
<name>A0A6N4SRK6_CYTH3</name>